<gene>
    <name evidence="4" type="ORF">EV356DRAFT_453439</name>
</gene>
<sequence length="505" mass="57743">MESLISWITVLFVFALRLCAAQDPPQPFPPVDSYLSTTNILNHSSYVDSLDEPQWYLDNIPFVDFPDSAIQDVYYYRASVIKRHLKFAHEGHGWSFTEFIHPVAWASKLQTIPDSAPHHMVECRWLRNPNFVKDLIQLYTRAGVEAISGISYTHYNHRAIYEAAQALGDTTFLTSQLYGMIDSYNLWNATIDNTTHLYHRTPLSDAQEFSLPGYVTGGPNGGPVQYWESFDNDYNTIWLGPETYRPNFNSYMVAGARAIATVAQLAGNTSLAQEWNQYGDGLYSRMLDMLYDNDLQFWIDVVEGTNLPVVGRELIGYFPYRFDVGTGTNMIRGLEAGLNEHEFITQYGPTTLEQTNPYYTALKNVTYCCIWQGQSWPFSTSVYLGTLARLARNNLSSIATPQLFYQAMETYALTNYKDNIPYTAESHYPTINEWSGDTTNHSEHYFHSTYFDNVFTNLIGIIPTLDNRIELRPLVPSNWSYFAVENLPYHGSLISLLWDSTGTHY</sequence>
<dbReference type="InterPro" id="IPR054491">
    <property type="entry name" value="MGH1-like_GH"/>
</dbReference>
<name>A0A6A6GYE6_VIRVR</name>
<keyword evidence="5" id="KW-1185">Reference proteome</keyword>
<dbReference type="GO" id="GO:0003824">
    <property type="term" value="F:catalytic activity"/>
    <property type="evidence" value="ECO:0007669"/>
    <property type="project" value="UniProtKB-ARBA"/>
</dbReference>
<evidence type="ECO:0000259" key="3">
    <source>
        <dbReference type="Pfam" id="PF22422"/>
    </source>
</evidence>
<proteinExistence type="predicted"/>
<evidence type="ECO:0000313" key="5">
    <source>
        <dbReference type="Proteomes" id="UP000800092"/>
    </source>
</evidence>
<accession>A0A6A6GYE6</accession>
<dbReference type="Pfam" id="PF03633">
    <property type="entry name" value="Glyco_hydro_65C"/>
    <property type="match status" value="1"/>
</dbReference>
<dbReference type="InterPro" id="IPR012341">
    <property type="entry name" value="6hp_glycosidase-like_sf"/>
</dbReference>
<dbReference type="Gene3D" id="1.50.10.10">
    <property type="match status" value="1"/>
</dbReference>
<dbReference type="GO" id="GO:0005975">
    <property type="term" value="P:carbohydrate metabolic process"/>
    <property type="evidence" value="ECO:0007669"/>
    <property type="project" value="InterPro"/>
</dbReference>
<evidence type="ECO:0000259" key="2">
    <source>
        <dbReference type="Pfam" id="PF03633"/>
    </source>
</evidence>
<evidence type="ECO:0000313" key="4">
    <source>
        <dbReference type="EMBL" id="KAF2230621.1"/>
    </source>
</evidence>
<dbReference type="AlphaFoldDB" id="A0A6A6GYE6"/>
<reference evidence="4" key="1">
    <citation type="journal article" date="2020" name="Stud. Mycol.">
        <title>101 Dothideomycetes genomes: a test case for predicting lifestyles and emergence of pathogens.</title>
        <authorList>
            <person name="Haridas S."/>
            <person name="Albert R."/>
            <person name="Binder M."/>
            <person name="Bloem J."/>
            <person name="Labutti K."/>
            <person name="Salamov A."/>
            <person name="Andreopoulos B."/>
            <person name="Baker S."/>
            <person name="Barry K."/>
            <person name="Bills G."/>
            <person name="Bluhm B."/>
            <person name="Cannon C."/>
            <person name="Castanera R."/>
            <person name="Culley D."/>
            <person name="Daum C."/>
            <person name="Ezra D."/>
            <person name="Gonzalez J."/>
            <person name="Henrissat B."/>
            <person name="Kuo A."/>
            <person name="Liang C."/>
            <person name="Lipzen A."/>
            <person name="Lutzoni F."/>
            <person name="Magnuson J."/>
            <person name="Mondo S."/>
            <person name="Nolan M."/>
            <person name="Ohm R."/>
            <person name="Pangilinan J."/>
            <person name="Park H.-J."/>
            <person name="Ramirez L."/>
            <person name="Alfaro M."/>
            <person name="Sun H."/>
            <person name="Tritt A."/>
            <person name="Yoshinaga Y."/>
            <person name="Zwiers L.-H."/>
            <person name="Turgeon B."/>
            <person name="Goodwin S."/>
            <person name="Spatafora J."/>
            <person name="Crous P."/>
            <person name="Grigoriev I."/>
        </authorList>
    </citation>
    <scope>NUCLEOTIDE SEQUENCE</scope>
    <source>
        <strain evidence="4">Tuck. ex Michener</strain>
    </source>
</reference>
<organism evidence="4 5">
    <name type="scientific">Viridothelium virens</name>
    <name type="common">Speckled blister lichen</name>
    <name type="synonym">Trypethelium virens</name>
    <dbReference type="NCBI Taxonomy" id="1048519"/>
    <lineage>
        <taxon>Eukaryota</taxon>
        <taxon>Fungi</taxon>
        <taxon>Dikarya</taxon>
        <taxon>Ascomycota</taxon>
        <taxon>Pezizomycotina</taxon>
        <taxon>Dothideomycetes</taxon>
        <taxon>Dothideomycetes incertae sedis</taxon>
        <taxon>Trypetheliales</taxon>
        <taxon>Trypetheliaceae</taxon>
        <taxon>Viridothelium</taxon>
    </lineage>
</organism>
<keyword evidence="1" id="KW-0732">Signal</keyword>
<feature type="domain" description="Glycoside hydrolase family 65 C-terminal" evidence="2">
    <location>
        <begin position="465"/>
        <end position="505"/>
    </location>
</feature>
<dbReference type="Proteomes" id="UP000800092">
    <property type="component" value="Unassembled WGS sequence"/>
</dbReference>
<protein>
    <submittedName>
        <fullName evidence="4">Uncharacterized protein</fullName>
    </submittedName>
</protein>
<dbReference type="EMBL" id="ML991838">
    <property type="protein sequence ID" value="KAF2230621.1"/>
    <property type="molecule type" value="Genomic_DNA"/>
</dbReference>
<feature type="chain" id="PRO_5025542116" evidence="1">
    <location>
        <begin position="22"/>
        <end position="505"/>
    </location>
</feature>
<dbReference type="SUPFAM" id="SSF48208">
    <property type="entry name" value="Six-hairpin glycosidases"/>
    <property type="match status" value="1"/>
</dbReference>
<feature type="domain" description="Mannosylglycerate hydrolase MGH1-like glycoside hydrolase" evidence="3">
    <location>
        <begin position="110"/>
        <end position="448"/>
    </location>
</feature>
<evidence type="ECO:0000256" key="1">
    <source>
        <dbReference type="SAM" id="SignalP"/>
    </source>
</evidence>
<feature type="signal peptide" evidence="1">
    <location>
        <begin position="1"/>
        <end position="21"/>
    </location>
</feature>
<feature type="non-terminal residue" evidence="4">
    <location>
        <position position="505"/>
    </location>
</feature>
<dbReference type="Pfam" id="PF22422">
    <property type="entry name" value="MGH1-like_GH"/>
    <property type="match status" value="1"/>
</dbReference>
<dbReference type="InterPro" id="IPR008928">
    <property type="entry name" value="6-hairpin_glycosidase_sf"/>
</dbReference>
<dbReference type="InterPro" id="IPR005194">
    <property type="entry name" value="Glyco_hydro_65_C"/>
</dbReference>
<dbReference type="OrthoDB" id="5382128at2759"/>